<feature type="transmembrane region" description="Helical" evidence="6">
    <location>
        <begin position="202"/>
        <end position="221"/>
    </location>
</feature>
<feature type="transmembrane region" description="Helical" evidence="6">
    <location>
        <begin position="321"/>
        <end position="340"/>
    </location>
</feature>
<keyword evidence="5 6" id="KW-0472">Membrane</keyword>
<dbReference type="Proteomes" id="UP000435304">
    <property type="component" value="Unassembled WGS sequence"/>
</dbReference>
<dbReference type="GO" id="GO:0022857">
    <property type="term" value="F:transmembrane transporter activity"/>
    <property type="evidence" value="ECO:0007669"/>
    <property type="project" value="InterPro"/>
</dbReference>
<evidence type="ECO:0000259" key="7">
    <source>
        <dbReference type="PROSITE" id="PS50850"/>
    </source>
</evidence>
<evidence type="ECO:0000256" key="6">
    <source>
        <dbReference type="SAM" id="Phobius"/>
    </source>
</evidence>
<dbReference type="InterPro" id="IPR020846">
    <property type="entry name" value="MFS_dom"/>
</dbReference>
<dbReference type="PANTHER" id="PTHR23519:SF1">
    <property type="entry name" value="AUTOPHAGY-RELATED PROTEIN 22"/>
    <property type="match status" value="1"/>
</dbReference>
<name>A0A6A9V0R5_9ACTN</name>
<feature type="transmembrane region" description="Helical" evidence="6">
    <location>
        <begin position="293"/>
        <end position="314"/>
    </location>
</feature>
<dbReference type="PANTHER" id="PTHR23519">
    <property type="entry name" value="AUTOPHAGY-RELATED PROTEIN 22"/>
    <property type="match status" value="1"/>
</dbReference>
<organism evidence="8 9">
    <name type="scientific">Auraticoccus cholistanensis</name>
    <dbReference type="NCBI Taxonomy" id="2656650"/>
    <lineage>
        <taxon>Bacteria</taxon>
        <taxon>Bacillati</taxon>
        <taxon>Actinomycetota</taxon>
        <taxon>Actinomycetes</taxon>
        <taxon>Propionibacteriales</taxon>
        <taxon>Propionibacteriaceae</taxon>
        <taxon>Auraticoccus</taxon>
    </lineage>
</organism>
<keyword evidence="9" id="KW-1185">Reference proteome</keyword>
<sequence length="446" mass="46963">MDQAPAPEVTAQLADRVPRRRLLAWGSYDWGAASFQAVITTFVFATYVSAAVAPEDGAVSGANWIAITNALSAVVVALSAAVIGQRADRLGRRKRNLMVFSVLVWVAMALMFLVRPEAAYLPLALVLLGLSGIFMELANVSYNAMLQQVSTPATLGRVSGFGWSLGYFGGIVLLLVCYVGFIAPEVGWFGVTGEDGLDIRTVALLSAGWFVVFGLPLFFLMPESAPDPGRPRHGVVASYRVLLADLRQLWRADRNAFRFLLASALYRDGLAAIFSLGAVLAVTVYGLGADDVLVFGIAANVLAALGALSGGFVEDRIGARAVILISIGGMVLAGVVLLFVSGPQPFWVFGLLLTIWVGPAQASSRALLTRLAPPGHEGQMFGLYTSTGRAVSFLAPSLFAVFAAVGSDRTGIIGIVVVLLAGGLLMLRVSAPRRPVAVPDPATRAG</sequence>
<feature type="transmembrane region" description="Helical" evidence="6">
    <location>
        <begin position="30"/>
        <end position="52"/>
    </location>
</feature>
<feature type="transmembrane region" description="Helical" evidence="6">
    <location>
        <begin position="346"/>
        <end position="368"/>
    </location>
</feature>
<dbReference type="InterPro" id="IPR050495">
    <property type="entry name" value="ATG22/LtaA_families"/>
</dbReference>
<evidence type="ECO:0000256" key="4">
    <source>
        <dbReference type="ARBA" id="ARBA00022989"/>
    </source>
</evidence>
<evidence type="ECO:0000256" key="1">
    <source>
        <dbReference type="ARBA" id="ARBA00004651"/>
    </source>
</evidence>
<evidence type="ECO:0000256" key="2">
    <source>
        <dbReference type="ARBA" id="ARBA00022448"/>
    </source>
</evidence>
<dbReference type="InterPro" id="IPR024671">
    <property type="entry name" value="Atg22-like"/>
</dbReference>
<feature type="domain" description="Major facilitator superfamily (MFS) profile" evidence="7">
    <location>
        <begin position="1"/>
        <end position="434"/>
    </location>
</feature>
<dbReference type="InterPro" id="IPR036259">
    <property type="entry name" value="MFS_trans_sf"/>
</dbReference>
<feature type="transmembrane region" description="Helical" evidence="6">
    <location>
        <begin position="380"/>
        <end position="405"/>
    </location>
</feature>
<dbReference type="Pfam" id="PF11700">
    <property type="entry name" value="ATG22"/>
    <property type="match status" value="1"/>
</dbReference>
<feature type="transmembrane region" description="Helical" evidence="6">
    <location>
        <begin position="161"/>
        <end position="182"/>
    </location>
</feature>
<dbReference type="EMBL" id="WPCU01000005">
    <property type="protein sequence ID" value="MVA75840.1"/>
    <property type="molecule type" value="Genomic_DNA"/>
</dbReference>
<evidence type="ECO:0000256" key="3">
    <source>
        <dbReference type="ARBA" id="ARBA00022692"/>
    </source>
</evidence>
<feature type="transmembrane region" description="Helical" evidence="6">
    <location>
        <begin position="120"/>
        <end position="140"/>
    </location>
</feature>
<reference evidence="8 9" key="1">
    <citation type="submission" date="2019-12" db="EMBL/GenBank/DDBJ databases">
        <title>Auraticoccus cholistani sp. nov., an actinomycete isolated from soil of Cholistan desert.</title>
        <authorList>
            <person name="Cheema M.T."/>
        </authorList>
    </citation>
    <scope>NUCLEOTIDE SEQUENCE [LARGE SCALE GENOMIC DNA]</scope>
    <source>
        <strain evidence="8 9">F435</strain>
    </source>
</reference>
<protein>
    <submittedName>
        <fullName evidence="8">MFS transporter</fullName>
    </submittedName>
</protein>
<dbReference type="GO" id="GO:0005886">
    <property type="term" value="C:plasma membrane"/>
    <property type="evidence" value="ECO:0007669"/>
    <property type="project" value="UniProtKB-SubCell"/>
</dbReference>
<dbReference type="Gene3D" id="1.20.1250.20">
    <property type="entry name" value="MFS general substrate transporter like domains"/>
    <property type="match status" value="1"/>
</dbReference>
<feature type="transmembrane region" description="Helical" evidence="6">
    <location>
        <begin position="411"/>
        <end position="429"/>
    </location>
</feature>
<feature type="transmembrane region" description="Helical" evidence="6">
    <location>
        <begin position="64"/>
        <end position="84"/>
    </location>
</feature>
<evidence type="ECO:0000256" key="5">
    <source>
        <dbReference type="ARBA" id="ARBA00023136"/>
    </source>
</evidence>
<dbReference type="AlphaFoldDB" id="A0A6A9V0R5"/>
<keyword evidence="3 6" id="KW-0812">Transmembrane</keyword>
<feature type="transmembrane region" description="Helical" evidence="6">
    <location>
        <begin position="96"/>
        <end position="114"/>
    </location>
</feature>
<proteinExistence type="predicted"/>
<gene>
    <name evidence="8" type="ORF">GC722_07360</name>
</gene>
<comment type="subcellular location">
    <subcellularLocation>
        <location evidence="1">Cell membrane</location>
        <topology evidence="1">Multi-pass membrane protein</topology>
    </subcellularLocation>
</comment>
<evidence type="ECO:0000313" key="9">
    <source>
        <dbReference type="Proteomes" id="UP000435304"/>
    </source>
</evidence>
<evidence type="ECO:0000313" key="8">
    <source>
        <dbReference type="EMBL" id="MVA75840.1"/>
    </source>
</evidence>
<comment type="caution">
    <text evidence="8">The sequence shown here is derived from an EMBL/GenBank/DDBJ whole genome shotgun (WGS) entry which is preliminary data.</text>
</comment>
<feature type="transmembrane region" description="Helical" evidence="6">
    <location>
        <begin position="264"/>
        <end position="287"/>
    </location>
</feature>
<dbReference type="PROSITE" id="PS50850">
    <property type="entry name" value="MFS"/>
    <property type="match status" value="1"/>
</dbReference>
<keyword evidence="4 6" id="KW-1133">Transmembrane helix</keyword>
<accession>A0A6A9V0R5</accession>
<keyword evidence="2" id="KW-0813">Transport</keyword>
<dbReference type="SUPFAM" id="SSF103473">
    <property type="entry name" value="MFS general substrate transporter"/>
    <property type="match status" value="1"/>
</dbReference>
<dbReference type="RefSeq" id="WP_156609359.1">
    <property type="nucleotide sequence ID" value="NZ_WPCU01000005.1"/>
</dbReference>